<reference evidence="2 3" key="1">
    <citation type="journal article" date="2022" name="Allergy">
        <title>Genome assembly and annotation of Periplaneta americana reveal a comprehensive cockroach allergen profile.</title>
        <authorList>
            <person name="Wang L."/>
            <person name="Xiong Q."/>
            <person name="Saelim N."/>
            <person name="Wang L."/>
            <person name="Nong W."/>
            <person name="Wan A.T."/>
            <person name="Shi M."/>
            <person name="Liu X."/>
            <person name="Cao Q."/>
            <person name="Hui J.H.L."/>
            <person name="Sookrung N."/>
            <person name="Leung T.F."/>
            <person name="Tungtrongchitr A."/>
            <person name="Tsui S.K.W."/>
        </authorList>
    </citation>
    <scope>NUCLEOTIDE SEQUENCE [LARGE SCALE GENOMIC DNA]</scope>
    <source>
        <strain evidence="2">PWHHKU_190912</strain>
    </source>
</reference>
<proteinExistence type="predicted"/>
<evidence type="ECO:0000256" key="1">
    <source>
        <dbReference type="SAM" id="MobiDB-lite"/>
    </source>
</evidence>
<protein>
    <submittedName>
        <fullName evidence="2">Uncharacterized protein</fullName>
    </submittedName>
</protein>
<comment type="caution">
    <text evidence="2">The sequence shown here is derived from an EMBL/GenBank/DDBJ whole genome shotgun (WGS) entry which is preliminary data.</text>
</comment>
<gene>
    <name evidence="2" type="ORF">ANN_00386</name>
</gene>
<evidence type="ECO:0000313" key="3">
    <source>
        <dbReference type="Proteomes" id="UP001148838"/>
    </source>
</evidence>
<dbReference type="Proteomes" id="UP001148838">
    <property type="component" value="Unassembled WGS sequence"/>
</dbReference>
<feature type="region of interest" description="Disordered" evidence="1">
    <location>
        <begin position="87"/>
        <end position="128"/>
    </location>
</feature>
<sequence length="128" mass="14460">MWSLCDGGDEPPSSLKAIREKLFQTQSTKFLTKTMSMRELLSVIGTVVEVSLKPNMSCMNSRKATLLLLDVCVLKVPVTMMGGECKNKGNTKKEKYWESKRNIRRKEGIKGKQGEDMENEGKTKTRGR</sequence>
<organism evidence="2 3">
    <name type="scientific">Periplaneta americana</name>
    <name type="common">American cockroach</name>
    <name type="synonym">Blatta americana</name>
    <dbReference type="NCBI Taxonomy" id="6978"/>
    <lineage>
        <taxon>Eukaryota</taxon>
        <taxon>Metazoa</taxon>
        <taxon>Ecdysozoa</taxon>
        <taxon>Arthropoda</taxon>
        <taxon>Hexapoda</taxon>
        <taxon>Insecta</taxon>
        <taxon>Pterygota</taxon>
        <taxon>Neoptera</taxon>
        <taxon>Polyneoptera</taxon>
        <taxon>Dictyoptera</taxon>
        <taxon>Blattodea</taxon>
        <taxon>Blattoidea</taxon>
        <taxon>Blattidae</taxon>
        <taxon>Blattinae</taxon>
        <taxon>Periplaneta</taxon>
    </lineage>
</organism>
<accession>A0ABQ8TQW3</accession>
<keyword evidence="3" id="KW-1185">Reference proteome</keyword>
<name>A0ABQ8TQW3_PERAM</name>
<evidence type="ECO:0000313" key="2">
    <source>
        <dbReference type="EMBL" id="KAJ4448994.1"/>
    </source>
</evidence>
<dbReference type="EMBL" id="JAJSOF020000003">
    <property type="protein sequence ID" value="KAJ4448994.1"/>
    <property type="molecule type" value="Genomic_DNA"/>
</dbReference>